<dbReference type="OrthoDB" id="331600at2759"/>
<dbReference type="EMBL" id="LFYR01000167">
    <property type="protein sequence ID" value="KMZ75469.1"/>
    <property type="molecule type" value="Genomic_DNA"/>
</dbReference>
<organism evidence="4 5">
    <name type="scientific">Zostera marina</name>
    <name type="common">Eelgrass</name>
    <dbReference type="NCBI Taxonomy" id="29655"/>
    <lineage>
        <taxon>Eukaryota</taxon>
        <taxon>Viridiplantae</taxon>
        <taxon>Streptophyta</taxon>
        <taxon>Embryophyta</taxon>
        <taxon>Tracheophyta</taxon>
        <taxon>Spermatophyta</taxon>
        <taxon>Magnoliopsida</taxon>
        <taxon>Liliopsida</taxon>
        <taxon>Zosteraceae</taxon>
        <taxon>Zostera</taxon>
    </lineage>
</organism>
<name>A0A0K9Q2P7_ZOSMR</name>
<sequence length="1301" mass="142887">MMAEDCAQKAENLLSSLRTTPTIPTKIDQLLKLKEVLLSGDTSLLQEFAPIVSQLHTDFPSPVRRLLAMTIGEMGSKHIELLPMMVPTLILFLKDESPAVARQAIITGTFLFRTVLEKIAIEGLNSPQINNAMEASWNCMLMLKDAVYHTALQPGSDGIRLLAIKFLEEMILLYTPDPSGSSNPPQVAGDGIGFNISWLRGGHPILKVGDLSTVASQSLGVLLDQLRLPQVKFLSNALIIVLINSFSSIAKKRPCFYGRILPVLLSLDPSSSMIKGVNVPGAFHALKHVFTDFLKCTHPGAAPWCARVVKALNTMKVERVLEDAVPADILGSDQHERLPLYTSEVDGGRVCKKVKVEELDDSSQEDTKKVKLTASQEIVTELLHDNSIDVHDEVPLDDGLCPGGDEDGPVQQLVGVFGALVAQGDKASDSLDILISNISSDLLAEVVIANMRHLPTACCKIEKEEESTLIRDQPIIPAVSFASDILSLSNTLSSILNAQRSIQETPVLYSEGEGRIDIMVDTTVPPSSFNLNNMIKTDTSISYSSYPKNIPQIENAPVASSFMNEMVSTENEIPGLGSTDQIDSINESKIAFHSNLELQGANQEQIIGLDSLLLESNSSESMSTCISETISTRASAIDTNEVPSTSSNLVFPTRQFILPKMVAPVVDLSDEQKNHLHKISFLRVIKSFKKISLVDSRNILFSLLACLGVQCPLEVDPWGLLQEHILSDFVNHEGHELTLHALYRLFQESEQDQDFFSSTTAASDYDKFLLTVAESLLELFPSSDKSLSRLLCEVPYLPKSVLKLLENLCCPKSNENIKKDFQGGDRVTQGLIAVWSLILHRPPNRETCLKIVLQSATHHSEEIRMKAIRLVANKLFPMSSIAQKIEDFANEMLLAAVNELFESEVTGTDDSTVGSHKDAGIEKENKTSANEISCDTVHLTSITEVQRRMSLYFALCTKKHSLLQRIFSLYDSMSNSVKQAVHGHIPILVRTTGPSGELLTIISDAPAGSQCLLIQVLHTLTDGIVPSQELVNSVRKLYDTKLKDVEILLPILSSLSKDEVYSVFSRIIDLSPEKFQAALSCILKGSAHKGSLLTPEEVLIAIHGVNPTKDGVSLKKIIHACASCFEQRLVFTQQVLANVLNQLVEQIPLPLLFMRSVIQTVAIFPALVDFVMEILSRLVNKQIWKNPQLWAGFLKCVVQTKPQSFSVLLQLPAAQLENALNRNHILKEPVREHANQPSIRSTLPRSTLVVLGLAQDQTPAAPQASQNPAPEPTNSTTTIKIESPNQESQSEAEPKNDTVDN</sequence>
<dbReference type="Pfam" id="PF12295">
    <property type="entry name" value="Symplekin_C"/>
    <property type="match status" value="1"/>
</dbReference>
<dbReference type="GO" id="GO:0005847">
    <property type="term" value="C:mRNA cleavage and polyadenylation specificity factor complex"/>
    <property type="evidence" value="ECO:0000318"/>
    <property type="project" value="GO_Central"/>
</dbReference>
<feature type="compositionally biased region" description="Polar residues" evidence="1">
    <location>
        <begin position="1273"/>
        <end position="1291"/>
    </location>
</feature>
<dbReference type="OMA" id="YVNNEGH"/>
<dbReference type="Pfam" id="PF11935">
    <property type="entry name" value="SYMPK_PTA1_N"/>
    <property type="match status" value="1"/>
</dbReference>
<feature type="domain" description="Symplekin C-terminal" evidence="3">
    <location>
        <begin position="1044"/>
        <end position="1221"/>
    </location>
</feature>
<dbReference type="Gene3D" id="1.25.10.10">
    <property type="entry name" value="Leucine-rich Repeat Variant"/>
    <property type="match status" value="1"/>
</dbReference>
<dbReference type="STRING" id="29655.A0A0K9Q2P7"/>
<dbReference type="Proteomes" id="UP000036987">
    <property type="component" value="Unassembled WGS sequence"/>
</dbReference>
<dbReference type="SUPFAM" id="SSF48371">
    <property type="entry name" value="ARM repeat"/>
    <property type="match status" value="2"/>
</dbReference>
<gene>
    <name evidence="4" type="ORF">ZOSMA_114G00660</name>
</gene>
<feature type="compositionally biased region" description="Low complexity" evidence="1">
    <location>
        <begin position="1257"/>
        <end position="1268"/>
    </location>
</feature>
<accession>A0A0K9Q2P7</accession>
<proteinExistence type="predicted"/>
<feature type="compositionally biased region" description="Basic and acidic residues" evidence="1">
    <location>
        <begin position="1292"/>
        <end position="1301"/>
    </location>
</feature>
<dbReference type="PANTHER" id="PTHR47184:SF2">
    <property type="entry name" value="SYMPLEKIN"/>
    <property type="match status" value="1"/>
</dbReference>
<reference evidence="5" key="1">
    <citation type="journal article" date="2016" name="Nature">
        <title>The genome of the seagrass Zostera marina reveals angiosperm adaptation to the sea.</title>
        <authorList>
            <person name="Olsen J.L."/>
            <person name="Rouze P."/>
            <person name="Verhelst B."/>
            <person name="Lin Y.-C."/>
            <person name="Bayer T."/>
            <person name="Collen J."/>
            <person name="Dattolo E."/>
            <person name="De Paoli E."/>
            <person name="Dittami S."/>
            <person name="Maumus F."/>
            <person name="Michel G."/>
            <person name="Kersting A."/>
            <person name="Lauritano C."/>
            <person name="Lohaus R."/>
            <person name="Toepel M."/>
            <person name="Tonon T."/>
            <person name="Vanneste K."/>
            <person name="Amirebrahimi M."/>
            <person name="Brakel J."/>
            <person name="Bostroem C."/>
            <person name="Chovatia M."/>
            <person name="Grimwood J."/>
            <person name="Jenkins J.W."/>
            <person name="Jueterbock A."/>
            <person name="Mraz A."/>
            <person name="Stam W.T."/>
            <person name="Tice H."/>
            <person name="Bornberg-Bauer E."/>
            <person name="Green P.J."/>
            <person name="Pearson G.A."/>
            <person name="Procaccini G."/>
            <person name="Duarte C.M."/>
            <person name="Schmutz J."/>
            <person name="Reusch T.B.H."/>
            <person name="Van de Peer Y."/>
        </authorList>
    </citation>
    <scope>NUCLEOTIDE SEQUENCE [LARGE SCALE GENOMIC DNA]</scope>
    <source>
        <strain evidence="5">cv. Finnish</strain>
    </source>
</reference>
<dbReference type="InterPro" id="IPR022075">
    <property type="entry name" value="Symplekin_C"/>
</dbReference>
<dbReference type="PANTHER" id="PTHR47184">
    <property type="entry name" value="PHOSPHATIDYLINOSITOL 3-AND 4-KINASE FAMILY PROTEIN-RELATED"/>
    <property type="match status" value="1"/>
</dbReference>
<dbReference type="InterPro" id="IPR011989">
    <property type="entry name" value="ARM-like"/>
</dbReference>
<evidence type="ECO:0000313" key="4">
    <source>
        <dbReference type="EMBL" id="KMZ75469.1"/>
    </source>
</evidence>
<evidence type="ECO:0000256" key="1">
    <source>
        <dbReference type="SAM" id="MobiDB-lite"/>
    </source>
</evidence>
<dbReference type="InterPro" id="IPR016024">
    <property type="entry name" value="ARM-type_fold"/>
</dbReference>
<evidence type="ECO:0000259" key="3">
    <source>
        <dbReference type="Pfam" id="PF12295"/>
    </source>
</evidence>
<protein>
    <submittedName>
        <fullName evidence="4">Putative Symplekin</fullName>
    </submittedName>
</protein>
<comment type="caution">
    <text evidence="4">The sequence shown here is derived from an EMBL/GenBank/DDBJ whole genome shotgun (WGS) entry which is preliminary data.</text>
</comment>
<feature type="region of interest" description="Disordered" evidence="1">
    <location>
        <begin position="1256"/>
        <end position="1301"/>
    </location>
</feature>
<dbReference type="InterPro" id="IPR032460">
    <property type="entry name" value="Symplekin/Pta1_N"/>
</dbReference>
<feature type="domain" description="Symplekin/Pta1 N-terminal" evidence="2">
    <location>
        <begin position="98"/>
        <end position="315"/>
    </location>
</feature>
<evidence type="ECO:0000259" key="2">
    <source>
        <dbReference type="Pfam" id="PF11935"/>
    </source>
</evidence>
<evidence type="ECO:0000313" key="5">
    <source>
        <dbReference type="Proteomes" id="UP000036987"/>
    </source>
</evidence>
<keyword evidence="5" id="KW-1185">Reference proteome</keyword>